<dbReference type="EMBL" id="RWIC01000002">
    <property type="protein sequence ID" value="TKC53789.1"/>
    <property type="molecule type" value="Genomic_DNA"/>
</dbReference>
<feature type="region of interest" description="Disordered" evidence="4">
    <location>
        <begin position="464"/>
        <end position="498"/>
    </location>
</feature>
<dbReference type="Pfam" id="PF13873">
    <property type="entry name" value="Myb_DNA-bind_5"/>
    <property type="match status" value="1"/>
</dbReference>
<evidence type="ECO:0000313" key="6">
    <source>
        <dbReference type="EMBL" id="TKC53789.1"/>
    </source>
</evidence>
<dbReference type="Pfam" id="PF25457">
    <property type="entry name" value="IRF-2BP1_2_M"/>
    <property type="match status" value="1"/>
</dbReference>
<dbReference type="Proteomes" id="UP000308365">
    <property type="component" value="Unassembled WGS sequence"/>
</dbReference>
<feature type="compositionally biased region" description="Low complexity" evidence="4">
    <location>
        <begin position="299"/>
        <end position="319"/>
    </location>
</feature>
<feature type="region of interest" description="Disordered" evidence="4">
    <location>
        <begin position="89"/>
        <end position="185"/>
    </location>
</feature>
<feature type="domain" description="Myb-like" evidence="5">
    <location>
        <begin position="179"/>
        <end position="251"/>
    </location>
</feature>
<protein>
    <recommendedName>
        <fullName evidence="5">Myb-like domain-containing protein</fullName>
    </recommendedName>
</protein>
<evidence type="ECO:0000256" key="1">
    <source>
        <dbReference type="ARBA" id="ARBA00004123"/>
    </source>
</evidence>
<evidence type="ECO:0000256" key="4">
    <source>
        <dbReference type="SAM" id="MobiDB-lite"/>
    </source>
</evidence>
<keyword evidence="3" id="KW-0539">Nucleus</keyword>
<sequence>TARGKSAALTLRLRNCGPLTEAGGGQFCACALAGGIPPFSFHFPSSYAPNSPLTPADTPSSFRFSSFPSTPPYPYPININSMAWHFAPRQAQDERSAGTLTDPRCPSPPSALRPHPYPRGHRRRYRGGRGGAGGAGPLNPCQRRAPCARSAGAPHAPGGRTAASGGAMASAAAGEAEETTRLRKPRFSFEENQILIREVRAHYPQLYGAQSRRVSVAERRRVWDGIAAKINGITSWKRTGQEVQKRWNDFKRRTKEKLARVPHSTQGTGPAAEDAFSAEEETIFAILGPGVAGPGAGAGAEQPSAAASSQPPAPSACAQRCVLSEDRKEDRRADTPAHSKGGSSSPEPWARPSCNPQEGVCPAPKERESPPPPALQTIQLPRLALSPPPPAPPLPPPPEPPQQVQVAPSPSSSPSPPLPPPSAPDPSLDFLRAQQETANAIRELAGTLRQGLAQLSEALSALLPLLPGTPADPLPPPPPPPPPPRPVLSPPSPKVEVTPEPVSVVAAVVDGAVVAARGVIIAPRSEEGAPRPPPAPLPPHDSPPHKRRKSFPTRKRRGRGLWGRRRWRRQRRRRRRRRRLRRQLQRQWRERREPEAAAPAAYRGARAVRRAPELGPGGSADAEPEARPWLARSRGHESNVGGADRTSAAGGTRGLRGARAGAMASVQASRRQWCYLCDLPKMPWAMVWDFSEAVCRGCVNFEGADRIELLIDAARQLKRSHVLPEGRSPGPPALKHPATKDLAAAAAQGPQLPPPQAQPQPSGTGGAVSGQDRYDRATSSGRLPLPSPALEYTLGSRLANGLGREEAVAEGARRALLGSMPGLVPPGLLAAAVSGLGSRGLTLAPGLSPARPAFGSDFEKEKQQRNADCLAELNEAMRGRAEEWHGRPKAVREQLLALSACAPFNVRFKKDHGLVGRVFAFDATARPPGYEFELKLFTEYPCGSGNVYAGVLAVARQMFHDALREPGKALASSGFKYLEYERRHGSGEWRQLGELLTDGVRTFREPAPAEALPQQYPEPAPAALCGPPPRAPSRNLAPTPRRRKASPEPEGEASGKMTTEEQQQRHWVAPGGPFSADTPAVPSPIAALKNVAEALGHSPKDPAGGGGPVRAGGASPAASSAAQPPAQHRLVARNGEAEVSPTAGAEAVSGGGSGTGATPGAPLCCTLCRERLEDTHFVQCPSVPGHKFCFPCSREFIKAQGPAGEVYCPSGDKCPLVGSSVPWAFMQGEIATILAGDIKVKKERDP</sequence>
<feature type="region of interest" description="Disordered" evidence="4">
    <location>
        <begin position="1010"/>
        <end position="1081"/>
    </location>
</feature>
<feature type="compositionally biased region" description="Pro residues" evidence="4">
    <location>
        <begin position="105"/>
        <end position="115"/>
    </location>
</feature>
<feature type="compositionally biased region" description="Pro residues" evidence="4">
    <location>
        <begin position="530"/>
        <end position="541"/>
    </location>
</feature>
<dbReference type="GO" id="GO:0000981">
    <property type="term" value="F:DNA-binding transcription factor activity, RNA polymerase II-specific"/>
    <property type="evidence" value="ECO:0007669"/>
    <property type="project" value="TreeGrafter"/>
</dbReference>
<feature type="region of interest" description="Disordered" evidence="4">
    <location>
        <begin position="1095"/>
        <end position="1157"/>
    </location>
</feature>
<gene>
    <name evidence="6" type="ORF">EI555_018538</name>
</gene>
<evidence type="ECO:0000256" key="2">
    <source>
        <dbReference type="ARBA" id="ARBA00010802"/>
    </source>
</evidence>
<evidence type="ECO:0000313" key="7">
    <source>
        <dbReference type="Proteomes" id="UP000308365"/>
    </source>
</evidence>
<name>A0A4U1FTR9_MONMO</name>
<comment type="caution">
    <text evidence="6">The sequence shown here is derived from an EMBL/GenBank/DDBJ whole genome shotgun (WGS) entry which is preliminary data.</text>
</comment>
<feature type="compositionally biased region" description="Basic and acidic residues" evidence="4">
    <location>
        <begin position="323"/>
        <end position="337"/>
    </location>
</feature>
<accession>A0A4U1FTR9</accession>
<evidence type="ECO:0000256" key="3">
    <source>
        <dbReference type="ARBA" id="ARBA00023242"/>
    </source>
</evidence>
<evidence type="ECO:0000259" key="5">
    <source>
        <dbReference type="PROSITE" id="PS50090"/>
    </source>
</evidence>
<comment type="subcellular location">
    <subcellularLocation>
        <location evidence="1">Nucleus</location>
    </subcellularLocation>
</comment>
<feature type="compositionally biased region" description="Pro residues" evidence="4">
    <location>
        <begin position="386"/>
        <end position="401"/>
    </location>
</feature>
<feature type="region of interest" description="Disordered" evidence="4">
    <location>
        <begin position="722"/>
        <end position="789"/>
    </location>
</feature>
<dbReference type="AlphaFoldDB" id="A0A4U1FTR9"/>
<dbReference type="InterPro" id="IPR052870">
    <property type="entry name" value="Myb-related_repressor"/>
</dbReference>
<dbReference type="SMART" id="SM00717">
    <property type="entry name" value="SANT"/>
    <property type="match status" value="1"/>
</dbReference>
<feature type="compositionally biased region" description="Pro residues" evidence="4">
    <location>
        <begin position="470"/>
        <end position="493"/>
    </location>
</feature>
<dbReference type="PROSITE" id="PS50090">
    <property type="entry name" value="MYB_LIKE"/>
    <property type="match status" value="1"/>
</dbReference>
<dbReference type="InterPro" id="IPR028002">
    <property type="entry name" value="Myb_DNA-bind_5"/>
</dbReference>
<reference evidence="7" key="1">
    <citation type="journal article" date="2019" name="IScience">
        <title>Narwhal Genome Reveals Long-Term Low Genetic Diversity despite Current Large Abundance Size.</title>
        <authorList>
            <person name="Westbury M.V."/>
            <person name="Petersen B."/>
            <person name="Garde E."/>
            <person name="Heide-Jorgensen M.P."/>
            <person name="Lorenzen E.D."/>
        </authorList>
    </citation>
    <scope>NUCLEOTIDE SEQUENCE [LARGE SCALE GENOMIC DNA]</scope>
</reference>
<organism evidence="6 7">
    <name type="scientific">Monodon monoceros</name>
    <name type="common">Narwhal</name>
    <name type="synonym">Ceratodon monodon</name>
    <dbReference type="NCBI Taxonomy" id="40151"/>
    <lineage>
        <taxon>Eukaryota</taxon>
        <taxon>Metazoa</taxon>
        <taxon>Chordata</taxon>
        <taxon>Craniata</taxon>
        <taxon>Vertebrata</taxon>
        <taxon>Euteleostomi</taxon>
        <taxon>Mammalia</taxon>
        <taxon>Eutheria</taxon>
        <taxon>Laurasiatheria</taxon>
        <taxon>Artiodactyla</taxon>
        <taxon>Whippomorpha</taxon>
        <taxon>Cetacea</taxon>
        <taxon>Odontoceti</taxon>
        <taxon>Monodontidae</taxon>
        <taxon>Monodon</taxon>
    </lineage>
</organism>
<dbReference type="InterPro" id="IPR057414">
    <property type="entry name" value="Zf-C3HC4_IRF-2BP1_2"/>
</dbReference>
<dbReference type="InterPro" id="IPR001005">
    <property type="entry name" value="SANT/Myb"/>
</dbReference>
<dbReference type="SUPFAM" id="SSF57850">
    <property type="entry name" value="RING/U-box"/>
    <property type="match status" value="1"/>
</dbReference>
<dbReference type="GO" id="GO:0000978">
    <property type="term" value="F:RNA polymerase II cis-regulatory region sequence-specific DNA binding"/>
    <property type="evidence" value="ECO:0007669"/>
    <property type="project" value="TreeGrafter"/>
</dbReference>
<feature type="compositionally biased region" description="Low complexity" evidence="4">
    <location>
        <begin position="158"/>
        <end position="174"/>
    </location>
</feature>
<dbReference type="InterPro" id="IPR022750">
    <property type="entry name" value="IRF-2BP1_2-like_Znf"/>
</dbReference>
<dbReference type="GO" id="GO:0005634">
    <property type="term" value="C:nucleus"/>
    <property type="evidence" value="ECO:0007669"/>
    <property type="project" value="UniProtKB-SubCell"/>
</dbReference>
<proteinExistence type="inferred from homology"/>
<feature type="compositionally biased region" description="Pro residues" evidence="4">
    <location>
        <begin position="1016"/>
        <end position="1031"/>
    </location>
</feature>
<feature type="region of interest" description="Disordered" evidence="4">
    <location>
        <begin position="632"/>
        <end position="654"/>
    </location>
</feature>
<dbReference type="Gene3D" id="1.10.10.1580">
    <property type="entry name" value="Interferon regulatory factor 2-binding protein"/>
    <property type="match status" value="1"/>
</dbReference>
<dbReference type="InterPro" id="IPR044882">
    <property type="entry name" value="I2BP1/2_C3HC4-RING_sf"/>
</dbReference>
<comment type="similarity">
    <text evidence="2">Belongs to the IRF2BP family.</text>
</comment>
<dbReference type="InterPro" id="IPR058682">
    <property type="entry name" value="IRF-2BP1/2-like_M"/>
</dbReference>
<feature type="region of interest" description="Disordered" evidence="4">
    <location>
        <begin position="294"/>
        <end position="429"/>
    </location>
</feature>
<feature type="compositionally biased region" description="Pro residues" evidence="4">
    <location>
        <begin position="411"/>
        <end position="424"/>
    </location>
</feature>
<feature type="region of interest" description="Disordered" evidence="4">
    <location>
        <begin position="254"/>
        <end position="275"/>
    </location>
</feature>
<feature type="compositionally biased region" description="Low complexity" evidence="4">
    <location>
        <begin position="1111"/>
        <end position="1126"/>
    </location>
</feature>
<feature type="compositionally biased region" description="Basic residues" evidence="4">
    <location>
        <begin position="545"/>
        <end position="584"/>
    </location>
</feature>
<dbReference type="PANTHER" id="PTHR32345">
    <property type="entry name" value="MYB-RELATED TRANSCRIPTION FACTOR, PARTNER OF PROFILIN"/>
    <property type="match status" value="1"/>
</dbReference>
<feature type="compositionally biased region" description="Basic residues" evidence="4">
    <location>
        <begin position="116"/>
        <end position="127"/>
    </location>
</feature>
<dbReference type="PANTHER" id="PTHR32345:SF3">
    <property type="entry name" value="MYB-RELATED TRANSCRIPTION FACTOR, PARTNER OF PROFILIN"/>
    <property type="match status" value="1"/>
</dbReference>
<dbReference type="FunFam" id="1.10.10.1580:FF:000001">
    <property type="entry name" value="interferon regulatory factor 2-binding protein 2"/>
    <property type="match status" value="1"/>
</dbReference>
<dbReference type="Pfam" id="PF11261">
    <property type="entry name" value="IRF-2BP1_2"/>
    <property type="match status" value="1"/>
</dbReference>
<feature type="region of interest" description="Disordered" evidence="4">
    <location>
        <begin position="522"/>
        <end position="604"/>
    </location>
</feature>
<feature type="non-terminal residue" evidence="6">
    <location>
        <position position="1"/>
    </location>
</feature>
<dbReference type="Pfam" id="PF25454">
    <property type="entry name" value="zf-C3HC4_IRF-2BP1_2"/>
    <property type="match status" value="1"/>
</dbReference>